<feature type="region of interest" description="Disordered" evidence="3">
    <location>
        <begin position="345"/>
        <end position="366"/>
    </location>
</feature>
<dbReference type="PANTHER" id="PTHR31471">
    <property type="entry name" value="OS02G0116800 PROTEIN"/>
    <property type="match status" value="1"/>
</dbReference>
<protein>
    <recommendedName>
        <fullName evidence="4">Remorin C-terminal domain-containing protein</fullName>
    </recommendedName>
</protein>
<accession>A0ABD1Z2X1</accession>
<dbReference type="AlphaFoldDB" id="A0ABD1Z2X1"/>
<evidence type="ECO:0000256" key="3">
    <source>
        <dbReference type="SAM" id="MobiDB-lite"/>
    </source>
</evidence>
<feature type="compositionally biased region" description="Polar residues" evidence="3">
    <location>
        <begin position="27"/>
        <end position="37"/>
    </location>
</feature>
<dbReference type="PANTHER" id="PTHR31471:SF87">
    <property type="entry name" value="REMORIN 4.2"/>
    <property type="match status" value="1"/>
</dbReference>
<dbReference type="InterPro" id="IPR005516">
    <property type="entry name" value="Remorin_C"/>
</dbReference>
<dbReference type="Proteomes" id="UP001605036">
    <property type="component" value="Unassembled WGS sequence"/>
</dbReference>
<keyword evidence="6" id="KW-1185">Reference proteome</keyword>
<feature type="coiled-coil region" evidence="2">
    <location>
        <begin position="513"/>
        <end position="571"/>
    </location>
</feature>
<evidence type="ECO:0000313" key="6">
    <source>
        <dbReference type="Proteomes" id="UP001605036"/>
    </source>
</evidence>
<keyword evidence="2" id="KW-0175">Coiled coil</keyword>
<name>A0ABD1Z2X1_9MARC</name>
<sequence length="588" mass="64624">MFLCILAVRAWLESSPKSVIGVRGRSPTETPRSSVSSPDRAAATPLDGEQDQTCRDGVFQSPTFQRTKLTPWTKIVGGDDGLQQHMEAQTPIEEKITAGEQVCQEVKPAVEPKKSLLQEEEGTLLADAEEDNYSQAIAEALSTPIAPASFLKPPRLLEKAIVLYEEPKKEEKPKPRKLSFYIQPEVTMDEVRGKELQDYPTRKFYEMTPSGPEYSIADVSKALDVLPSDSDSLADEAYEKSGFTSSAMSSPLSLYEERQHGGEGMNLIHIGGTGEFAADSASQRGSSNVSPGIVGINLMQIGGAGEFAADSASQRGSSNVSPGIEGMNLMQIGGTVECAADSASQRGSSKINPGTDVTKEFDPVTENKRPAKYLQSWRATPPLYETDSALVKSARQEGLYETEPSYSSGLFGYHINGGKRDSPMKAAAVTPISEDSRSTSSSFQAKRGAPLQRVDSSQIDAAKELNRQLTVERVKKERFSMKAAAWEQAKNSRFLNRYKREETKIMAWEDHKKAKAEISLKKVEMRLQEKRAKAIAKMENEVAKAERKAEEKKALAEAKRAEKAARAAEEAERIRQYGRLPFLFCFSP</sequence>
<reference evidence="5 6" key="1">
    <citation type="submission" date="2024-09" db="EMBL/GenBank/DDBJ databases">
        <title>Chromosome-scale assembly of Riccia fluitans.</title>
        <authorList>
            <person name="Paukszto L."/>
            <person name="Sawicki J."/>
            <person name="Karawczyk K."/>
            <person name="Piernik-Szablinska J."/>
            <person name="Szczecinska M."/>
            <person name="Mazdziarz M."/>
        </authorList>
    </citation>
    <scope>NUCLEOTIDE SEQUENCE [LARGE SCALE GENOMIC DNA]</scope>
    <source>
        <strain evidence="5">Rf_01</strain>
        <tissue evidence="5">Aerial parts of the thallus</tissue>
    </source>
</reference>
<evidence type="ECO:0000256" key="2">
    <source>
        <dbReference type="SAM" id="Coils"/>
    </source>
</evidence>
<gene>
    <name evidence="5" type="ORF">R1flu_009326</name>
</gene>
<proteinExistence type="inferred from homology"/>
<feature type="region of interest" description="Disordered" evidence="3">
    <location>
        <begin position="19"/>
        <end position="56"/>
    </location>
</feature>
<feature type="compositionally biased region" description="Basic and acidic residues" evidence="3">
    <location>
        <begin position="357"/>
        <end position="366"/>
    </location>
</feature>
<evidence type="ECO:0000313" key="5">
    <source>
        <dbReference type="EMBL" id="KAL2641739.1"/>
    </source>
</evidence>
<comment type="caution">
    <text evidence="5">The sequence shown here is derived from an EMBL/GenBank/DDBJ whole genome shotgun (WGS) entry which is preliminary data.</text>
</comment>
<feature type="domain" description="Remorin C-terminal" evidence="4">
    <location>
        <begin position="479"/>
        <end position="581"/>
    </location>
</feature>
<evidence type="ECO:0000259" key="4">
    <source>
        <dbReference type="Pfam" id="PF03763"/>
    </source>
</evidence>
<feature type="region of interest" description="Disordered" evidence="3">
    <location>
        <begin position="431"/>
        <end position="454"/>
    </location>
</feature>
<evidence type="ECO:0000256" key="1">
    <source>
        <dbReference type="ARBA" id="ARBA00005711"/>
    </source>
</evidence>
<organism evidence="5 6">
    <name type="scientific">Riccia fluitans</name>
    <dbReference type="NCBI Taxonomy" id="41844"/>
    <lineage>
        <taxon>Eukaryota</taxon>
        <taxon>Viridiplantae</taxon>
        <taxon>Streptophyta</taxon>
        <taxon>Embryophyta</taxon>
        <taxon>Marchantiophyta</taxon>
        <taxon>Marchantiopsida</taxon>
        <taxon>Marchantiidae</taxon>
        <taxon>Marchantiales</taxon>
        <taxon>Ricciaceae</taxon>
        <taxon>Riccia</taxon>
    </lineage>
</organism>
<comment type="similarity">
    <text evidence="1">Belongs to the remorin family.</text>
</comment>
<dbReference type="EMBL" id="JBHFFA010000002">
    <property type="protein sequence ID" value="KAL2641739.1"/>
    <property type="molecule type" value="Genomic_DNA"/>
</dbReference>
<dbReference type="Pfam" id="PF03763">
    <property type="entry name" value="Remorin_C"/>
    <property type="match status" value="1"/>
</dbReference>